<protein>
    <recommendedName>
        <fullName evidence="3">RNase H type-1 domain-containing protein</fullName>
    </recommendedName>
</protein>
<proteinExistence type="predicted"/>
<organism evidence="1 2">
    <name type="scientific">Aegilops tauschii subsp. strangulata</name>
    <name type="common">Goatgrass</name>
    <dbReference type="NCBI Taxonomy" id="200361"/>
    <lineage>
        <taxon>Eukaryota</taxon>
        <taxon>Viridiplantae</taxon>
        <taxon>Streptophyta</taxon>
        <taxon>Embryophyta</taxon>
        <taxon>Tracheophyta</taxon>
        <taxon>Spermatophyta</taxon>
        <taxon>Magnoliopsida</taxon>
        <taxon>Liliopsida</taxon>
        <taxon>Poales</taxon>
        <taxon>Poaceae</taxon>
        <taxon>BOP clade</taxon>
        <taxon>Pooideae</taxon>
        <taxon>Triticodae</taxon>
        <taxon>Triticeae</taxon>
        <taxon>Triticinae</taxon>
        <taxon>Aegilops</taxon>
    </lineage>
</organism>
<keyword evidence="2" id="KW-1185">Reference proteome</keyword>
<evidence type="ECO:0008006" key="3">
    <source>
        <dbReference type="Google" id="ProtNLM"/>
    </source>
</evidence>
<dbReference type="AlphaFoldDB" id="A0A453LW71"/>
<dbReference type="Proteomes" id="UP000015105">
    <property type="component" value="Chromosome 5D"/>
</dbReference>
<evidence type="ECO:0000313" key="1">
    <source>
        <dbReference type="EnsemblPlants" id="AET5Gv20925600.1"/>
    </source>
</evidence>
<reference evidence="2" key="1">
    <citation type="journal article" date="2014" name="Science">
        <title>Ancient hybridizations among the ancestral genomes of bread wheat.</title>
        <authorList>
            <consortium name="International Wheat Genome Sequencing Consortium,"/>
            <person name="Marcussen T."/>
            <person name="Sandve S.R."/>
            <person name="Heier L."/>
            <person name="Spannagl M."/>
            <person name="Pfeifer M."/>
            <person name="Jakobsen K.S."/>
            <person name="Wulff B.B."/>
            <person name="Steuernagel B."/>
            <person name="Mayer K.F."/>
            <person name="Olsen O.A."/>
        </authorList>
    </citation>
    <scope>NUCLEOTIDE SEQUENCE [LARGE SCALE GENOMIC DNA]</scope>
    <source>
        <strain evidence="2">cv. AL8/78</strain>
    </source>
</reference>
<dbReference type="EnsemblPlants" id="AET5Gv20925600.1">
    <property type="protein sequence ID" value="AET5Gv20925600.1"/>
    <property type="gene ID" value="AET5Gv20925600"/>
</dbReference>
<name>A0A453LW71_AEGTS</name>
<reference evidence="1" key="5">
    <citation type="journal article" date="2021" name="G3 (Bethesda)">
        <title>Aegilops tauschii genome assembly Aet v5.0 features greater sequence contiguity and improved annotation.</title>
        <authorList>
            <person name="Wang L."/>
            <person name="Zhu T."/>
            <person name="Rodriguez J.C."/>
            <person name="Deal K.R."/>
            <person name="Dubcovsky J."/>
            <person name="McGuire P.E."/>
            <person name="Lux T."/>
            <person name="Spannagl M."/>
            <person name="Mayer K.F.X."/>
            <person name="Baldrich P."/>
            <person name="Meyers B.C."/>
            <person name="Huo N."/>
            <person name="Gu Y.Q."/>
            <person name="Zhou H."/>
            <person name="Devos K.M."/>
            <person name="Bennetzen J.L."/>
            <person name="Unver T."/>
            <person name="Budak H."/>
            <person name="Gulick P.J."/>
            <person name="Galiba G."/>
            <person name="Kalapos B."/>
            <person name="Nelson D.R."/>
            <person name="Li P."/>
            <person name="You F.M."/>
            <person name="Luo M.C."/>
            <person name="Dvorak J."/>
        </authorList>
    </citation>
    <scope>NUCLEOTIDE SEQUENCE [LARGE SCALE GENOMIC DNA]</scope>
    <source>
        <strain evidence="1">cv. AL8/78</strain>
    </source>
</reference>
<reference evidence="1" key="3">
    <citation type="journal article" date="2017" name="Nature">
        <title>Genome sequence of the progenitor of the wheat D genome Aegilops tauschii.</title>
        <authorList>
            <person name="Luo M.C."/>
            <person name="Gu Y.Q."/>
            <person name="Puiu D."/>
            <person name="Wang H."/>
            <person name="Twardziok S.O."/>
            <person name="Deal K.R."/>
            <person name="Huo N."/>
            <person name="Zhu T."/>
            <person name="Wang L."/>
            <person name="Wang Y."/>
            <person name="McGuire P.E."/>
            <person name="Liu S."/>
            <person name="Long H."/>
            <person name="Ramasamy R.K."/>
            <person name="Rodriguez J.C."/>
            <person name="Van S.L."/>
            <person name="Yuan L."/>
            <person name="Wang Z."/>
            <person name="Xia Z."/>
            <person name="Xiao L."/>
            <person name="Anderson O.D."/>
            <person name="Ouyang S."/>
            <person name="Liang Y."/>
            <person name="Zimin A.V."/>
            <person name="Pertea G."/>
            <person name="Qi P."/>
            <person name="Bennetzen J.L."/>
            <person name="Dai X."/>
            <person name="Dawson M.W."/>
            <person name="Muller H.G."/>
            <person name="Kugler K."/>
            <person name="Rivarola-Duarte L."/>
            <person name="Spannagl M."/>
            <person name="Mayer K.F.X."/>
            <person name="Lu F.H."/>
            <person name="Bevan M.W."/>
            <person name="Leroy P."/>
            <person name="Li P."/>
            <person name="You F.M."/>
            <person name="Sun Q."/>
            <person name="Liu Z."/>
            <person name="Lyons E."/>
            <person name="Wicker T."/>
            <person name="Salzberg S.L."/>
            <person name="Devos K.M."/>
            <person name="Dvorak J."/>
        </authorList>
    </citation>
    <scope>NUCLEOTIDE SEQUENCE [LARGE SCALE GENOMIC DNA]</scope>
    <source>
        <strain evidence="1">cv. AL8/78</strain>
    </source>
</reference>
<sequence>AAVCRDSGGNYLGSSALVVEGVDDPASLEAMACKEAMCLAEDLLLNNFVIASQASRLGYYNWQQGAMWCNCDRDQSPSYPFLMYFFL</sequence>
<reference evidence="1" key="4">
    <citation type="submission" date="2019-03" db="UniProtKB">
        <authorList>
            <consortium name="EnsemblPlants"/>
        </authorList>
    </citation>
    <scope>IDENTIFICATION</scope>
</reference>
<evidence type="ECO:0000313" key="2">
    <source>
        <dbReference type="Proteomes" id="UP000015105"/>
    </source>
</evidence>
<reference evidence="2" key="2">
    <citation type="journal article" date="2017" name="Nat. Plants">
        <title>The Aegilops tauschii genome reveals multiple impacts of transposons.</title>
        <authorList>
            <person name="Zhao G."/>
            <person name="Zou C."/>
            <person name="Li K."/>
            <person name="Wang K."/>
            <person name="Li T."/>
            <person name="Gao L."/>
            <person name="Zhang X."/>
            <person name="Wang H."/>
            <person name="Yang Z."/>
            <person name="Liu X."/>
            <person name="Jiang W."/>
            <person name="Mao L."/>
            <person name="Kong X."/>
            <person name="Jiao Y."/>
            <person name="Jia J."/>
        </authorList>
    </citation>
    <scope>NUCLEOTIDE SEQUENCE [LARGE SCALE GENOMIC DNA]</scope>
    <source>
        <strain evidence="2">cv. AL8/78</strain>
    </source>
</reference>
<accession>A0A453LW71</accession>
<dbReference type="Gramene" id="AET5Gv20925600.1">
    <property type="protein sequence ID" value="AET5Gv20925600.1"/>
    <property type="gene ID" value="AET5Gv20925600"/>
</dbReference>